<gene>
    <name evidence="2" type="ORF">CPB83DRAFT_267042</name>
</gene>
<dbReference type="EMBL" id="MU157846">
    <property type="protein sequence ID" value="KAF9529462.1"/>
    <property type="molecule type" value="Genomic_DNA"/>
</dbReference>
<dbReference type="OrthoDB" id="3534988at2759"/>
<sequence length="717" mass="80359">MRLQCIDFFAFILGFVLSFANGSGTRIDRESVVRRFNPSRNANSPTTPIQVGNGNFAFGADITGLQSILPWNTLSTWSWHNTSFPTTPGQTKPEDFTGLDWWTHGRLVPYSQPNPAENDISQWLIRNPHRVNLGRIGLLYNGEGIEENQLSQTQQHLDMWTGTLHSNFTLDGQIVSVQTNVDPHSDTVAVLIESRLLEDGEVTVFFDFPYMTGQNKFETFVGDWNSTSNHTTTIQRRQHSAEIRHDLDSTTYFATINWVEKGSMSRLSASSHQYTLAPAGSKTFTFTTTFSANPIYLIASVSTINTSSKQWWNEYWTHGAFIDLTSSCNPPPASTLQRLIVLSQYLLAVNSASDSPPQESGLTNNGWYGKFHLEMYLWHGAHWAVWNRWGLLHRSLNTLYKQFLPSSQLRAAEQGYKGARWGKMSDPSGRSAPGEINSLLIWQQPHPLHFAELEYQAALEAKPGVSNPHQVLEDWDQVLTATADFMTSYAFHNSSTGVFDLGPPMYPVSENTQPNNTINPTFELAYWRFGLEVASKWKSRQRKPTPSTWATVLSQLAPLPVQNGTYVIYEGVQDPWNTPTLTEDHPGLVGIFGFLPPSTDSPFNTTTLNATLDKINSTWNFTASYGWDFPFLAMNAARMGNPQQAVKWLLDPNFAFDDIGMPIGGSRVPTPYFPASAGLLWAVGMMAGGWASEPKSKLEDRWPNGWEVRVEDFGKGL</sequence>
<dbReference type="AlphaFoldDB" id="A0A9P6EI27"/>
<feature type="signal peptide" evidence="1">
    <location>
        <begin position="1"/>
        <end position="22"/>
    </location>
</feature>
<feature type="chain" id="PRO_5040309576" evidence="1">
    <location>
        <begin position="23"/>
        <end position="717"/>
    </location>
</feature>
<dbReference type="GO" id="GO:0005975">
    <property type="term" value="P:carbohydrate metabolic process"/>
    <property type="evidence" value="ECO:0007669"/>
    <property type="project" value="InterPro"/>
</dbReference>
<evidence type="ECO:0000313" key="3">
    <source>
        <dbReference type="Proteomes" id="UP000807306"/>
    </source>
</evidence>
<name>A0A9P6EI27_9AGAR</name>
<organism evidence="2 3">
    <name type="scientific">Crepidotus variabilis</name>
    <dbReference type="NCBI Taxonomy" id="179855"/>
    <lineage>
        <taxon>Eukaryota</taxon>
        <taxon>Fungi</taxon>
        <taxon>Dikarya</taxon>
        <taxon>Basidiomycota</taxon>
        <taxon>Agaricomycotina</taxon>
        <taxon>Agaricomycetes</taxon>
        <taxon>Agaricomycetidae</taxon>
        <taxon>Agaricales</taxon>
        <taxon>Agaricineae</taxon>
        <taxon>Crepidotaceae</taxon>
        <taxon>Crepidotus</taxon>
    </lineage>
</organism>
<keyword evidence="1" id="KW-0732">Signal</keyword>
<dbReference type="SUPFAM" id="SSF48208">
    <property type="entry name" value="Six-hairpin glycosidases"/>
    <property type="match status" value="1"/>
</dbReference>
<evidence type="ECO:0000313" key="2">
    <source>
        <dbReference type="EMBL" id="KAF9529462.1"/>
    </source>
</evidence>
<comment type="caution">
    <text evidence="2">The sequence shown here is derived from an EMBL/GenBank/DDBJ whole genome shotgun (WGS) entry which is preliminary data.</text>
</comment>
<dbReference type="InterPro" id="IPR008928">
    <property type="entry name" value="6-hairpin_glycosidase_sf"/>
</dbReference>
<keyword evidence="3" id="KW-1185">Reference proteome</keyword>
<dbReference type="InterPro" id="IPR012341">
    <property type="entry name" value="6hp_glycosidase-like_sf"/>
</dbReference>
<protein>
    <submittedName>
        <fullName evidence="2">Six-hairpin glycosidase-like protein</fullName>
    </submittedName>
</protein>
<evidence type="ECO:0000256" key="1">
    <source>
        <dbReference type="SAM" id="SignalP"/>
    </source>
</evidence>
<accession>A0A9P6EI27</accession>
<proteinExistence type="predicted"/>
<dbReference type="Gene3D" id="1.50.10.10">
    <property type="match status" value="1"/>
</dbReference>
<dbReference type="Proteomes" id="UP000807306">
    <property type="component" value="Unassembled WGS sequence"/>
</dbReference>
<reference evidence="2" key="1">
    <citation type="submission" date="2020-11" db="EMBL/GenBank/DDBJ databases">
        <authorList>
            <consortium name="DOE Joint Genome Institute"/>
            <person name="Ahrendt S."/>
            <person name="Riley R."/>
            <person name="Andreopoulos W."/>
            <person name="Labutti K."/>
            <person name="Pangilinan J."/>
            <person name="Ruiz-Duenas F.J."/>
            <person name="Barrasa J.M."/>
            <person name="Sanchez-Garcia M."/>
            <person name="Camarero S."/>
            <person name="Miyauchi S."/>
            <person name="Serrano A."/>
            <person name="Linde D."/>
            <person name="Babiker R."/>
            <person name="Drula E."/>
            <person name="Ayuso-Fernandez I."/>
            <person name="Pacheco R."/>
            <person name="Padilla G."/>
            <person name="Ferreira P."/>
            <person name="Barriuso J."/>
            <person name="Kellner H."/>
            <person name="Castanera R."/>
            <person name="Alfaro M."/>
            <person name="Ramirez L."/>
            <person name="Pisabarro A.G."/>
            <person name="Kuo A."/>
            <person name="Tritt A."/>
            <person name="Lipzen A."/>
            <person name="He G."/>
            <person name="Yan M."/>
            <person name="Ng V."/>
            <person name="Cullen D."/>
            <person name="Martin F."/>
            <person name="Rosso M.-N."/>
            <person name="Henrissat B."/>
            <person name="Hibbett D."/>
            <person name="Martinez A.T."/>
            <person name="Grigoriev I.V."/>
        </authorList>
    </citation>
    <scope>NUCLEOTIDE SEQUENCE</scope>
    <source>
        <strain evidence="2">CBS 506.95</strain>
    </source>
</reference>
<keyword evidence="2" id="KW-0378">Hydrolase</keyword>
<keyword evidence="2" id="KW-0326">Glycosidase</keyword>
<dbReference type="GO" id="GO:0016798">
    <property type="term" value="F:hydrolase activity, acting on glycosyl bonds"/>
    <property type="evidence" value="ECO:0007669"/>
    <property type="project" value="UniProtKB-KW"/>
</dbReference>